<evidence type="ECO:0008006" key="4">
    <source>
        <dbReference type="Google" id="ProtNLM"/>
    </source>
</evidence>
<comment type="subcellular location">
    <subcellularLocation>
        <location evidence="1">Nucleus</location>
    </subcellularLocation>
</comment>
<evidence type="ECO:0000313" key="2">
    <source>
        <dbReference type="EMBL" id="KAK2577549.1"/>
    </source>
</evidence>
<reference evidence="2" key="2">
    <citation type="journal article" date="2023" name="Commun. Biol.">
        <title>Intrasexual cuticular hydrocarbon dimorphism in a wasp sheds light on hydrocarbon biosynthesis genes in Hymenoptera.</title>
        <authorList>
            <person name="Moris V.C."/>
            <person name="Podsiadlowski L."/>
            <person name="Martin S."/>
            <person name="Oeyen J.P."/>
            <person name="Donath A."/>
            <person name="Petersen M."/>
            <person name="Wilbrandt J."/>
            <person name="Misof B."/>
            <person name="Liedtke D."/>
            <person name="Thamm M."/>
            <person name="Scheiner R."/>
            <person name="Schmitt T."/>
            <person name="Niehuis O."/>
        </authorList>
    </citation>
    <scope>NUCLEOTIDE SEQUENCE</scope>
    <source>
        <strain evidence="2">GBR_01_08_01A</strain>
    </source>
</reference>
<dbReference type="InterPro" id="IPR009057">
    <property type="entry name" value="Homeodomain-like_sf"/>
</dbReference>
<evidence type="ECO:0000256" key="1">
    <source>
        <dbReference type="ARBA" id="ARBA00004123"/>
    </source>
</evidence>
<accession>A0AAD9VK69</accession>
<dbReference type="Gene3D" id="1.10.10.60">
    <property type="entry name" value="Homeodomain-like"/>
    <property type="match status" value="1"/>
</dbReference>
<name>A0AAD9VK69_9HYME</name>
<dbReference type="EMBL" id="JAIFRP010004351">
    <property type="protein sequence ID" value="KAK2577549.1"/>
    <property type="molecule type" value="Genomic_DNA"/>
</dbReference>
<gene>
    <name evidence="2" type="ORF">KPH14_012889</name>
</gene>
<reference evidence="2" key="1">
    <citation type="submission" date="2021-08" db="EMBL/GenBank/DDBJ databases">
        <authorList>
            <person name="Misof B."/>
            <person name="Oliver O."/>
            <person name="Podsiadlowski L."/>
            <person name="Donath A."/>
            <person name="Peters R."/>
            <person name="Mayer C."/>
            <person name="Rust J."/>
            <person name="Gunkel S."/>
            <person name="Lesny P."/>
            <person name="Martin S."/>
            <person name="Oeyen J.P."/>
            <person name="Petersen M."/>
            <person name="Panagiotis P."/>
            <person name="Wilbrandt J."/>
            <person name="Tanja T."/>
        </authorList>
    </citation>
    <scope>NUCLEOTIDE SEQUENCE</scope>
    <source>
        <strain evidence="2">GBR_01_08_01A</strain>
        <tissue evidence="2">Thorax + abdomen</tissue>
    </source>
</reference>
<dbReference type="Proteomes" id="UP001258017">
    <property type="component" value="Unassembled WGS sequence"/>
</dbReference>
<proteinExistence type="predicted"/>
<dbReference type="AlphaFoldDB" id="A0AAD9VK69"/>
<protein>
    <recommendedName>
        <fullName evidence="4">HTH psq-type domain-containing protein</fullName>
    </recommendedName>
</protein>
<sequence>MWMRTYKRKTTRGSYSSQQLNDAATAVTNEGKSVNAAAKEFGIKRMTLTRFIKKLKSESGVSSMGYAAPRQIFSSIQEDSLKKYLLQMASIFYGYSPKDTRRLAYECAVNFGIKIPATWTANK</sequence>
<comment type="caution">
    <text evidence="2">The sequence shown here is derived from an EMBL/GenBank/DDBJ whole genome shotgun (WGS) entry which is preliminary data.</text>
</comment>
<dbReference type="SUPFAM" id="SSF46689">
    <property type="entry name" value="Homeodomain-like"/>
    <property type="match status" value="1"/>
</dbReference>
<dbReference type="GO" id="GO:0005634">
    <property type="term" value="C:nucleus"/>
    <property type="evidence" value="ECO:0007669"/>
    <property type="project" value="UniProtKB-SubCell"/>
</dbReference>
<evidence type="ECO:0000313" key="3">
    <source>
        <dbReference type="Proteomes" id="UP001258017"/>
    </source>
</evidence>
<keyword evidence="3" id="KW-1185">Reference proteome</keyword>
<feature type="non-terminal residue" evidence="2">
    <location>
        <position position="1"/>
    </location>
</feature>
<organism evidence="2 3">
    <name type="scientific">Odynerus spinipes</name>
    <dbReference type="NCBI Taxonomy" id="1348599"/>
    <lineage>
        <taxon>Eukaryota</taxon>
        <taxon>Metazoa</taxon>
        <taxon>Ecdysozoa</taxon>
        <taxon>Arthropoda</taxon>
        <taxon>Hexapoda</taxon>
        <taxon>Insecta</taxon>
        <taxon>Pterygota</taxon>
        <taxon>Neoptera</taxon>
        <taxon>Endopterygota</taxon>
        <taxon>Hymenoptera</taxon>
        <taxon>Apocrita</taxon>
        <taxon>Aculeata</taxon>
        <taxon>Vespoidea</taxon>
        <taxon>Vespidae</taxon>
        <taxon>Eumeninae</taxon>
        <taxon>Odynerus</taxon>
    </lineage>
</organism>